<keyword evidence="16" id="KW-1185">Reference proteome</keyword>
<feature type="transmembrane region" description="Helical" evidence="12">
    <location>
        <begin position="165"/>
        <end position="183"/>
    </location>
</feature>
<accession>A0ABU1X1I7</accession>
<dbReference type="InterPro" id="IPR036890">
    <property type="entry name" value="HATPase_C_sf"/>
</dbReference>
<dbReference type="Pfam" id="PF02518">
    <property type="entry name" value="HATPase_c"/>
    <property type="match status" value="1"/>
</dbReference>
<evidence type="ECO:0000256" key="1">
    <source>
        <dbReference type="ARBA" id="ARBA00000085"/>
    </source>
</evidence>
<dbReference type="Pfam" id="PF12860">
    <property type="entry name" value="PAS_7"/>
    <property type="match status" value="1"/>
</dbReference>
<dbReference type="SMART" id="SM00387">
    <property type="entry name" value="HATPase_c"/>
    <property type="match status" value="1"/>
</dbReference>
<dbReference type="SUPFAM" id="SSF55785">
    <property type="entry name" value="PYP-like sensor domain (PAS domain)"/>
    <property type="match status" value="1"/>
</dbReference>
<feature type="transmembrane region" description="Helical" evidence="12">
    <location>
        <begin position="50"/>
        <end position="67"/>
    </location>
</feature>
<feature type="transmembrane region" description="Helical" evidence="12">
    <location>
        <begin position="79"/>
        <end position="98"/>
    </location>
</feature>
<keyword evidence="9 12" id="KW-1133">Transmembrane helix</keyword>
<feature type="transmembrane region" description="Helical" evidence="12">
    <location>
        <begin position="20"/>
        <end position="38"/>
    </location>
</feature>
<evidence type="ECO:0000256" key="6">
    <source>
        <dbReference type="ARBA" id="ARBA00022679"/>
    </source>
</evidence>
<evidence type="ECO:0000259" key="14">
    <source>
        <dbReference type="PROSITE" id="PS50110"/>
    </source>
</evidence>
<dbReference type="InterPro" id="IPR035965">
    <property type="entry name" value="PAS-like_dom_sf"/>
</dbReference>
<dbReference type="PROSITE" id="PS50110">
    <property type="entry name" value="RESPONSE_REGULATORY"/>
    <property type="match status" value="1"/>
</dbReference>
<dbReference type="InterPro" id="IPR000014">
    <property type="entry name" value="PAS"/>
</dbReference>
<evidence type="ECO:0000256" key="11">
    <source>
        <dbReference type="PROSITE-ProRule" id="PRU00169"/>
    </source>
</evidence>
<comment type="subcellular location">
    <subcellularLocation>
        <location evidence="2">Membrane</location>
        <topology evidence="2">Multi-pass membrane protein</topology>
    </subcellularLocation>
</comment>
<feature type="transmembrane region" description="Helical" evidence="12">
    <location>
        <begin position="409"/>
        <end position="431"/>
    </location>
</feature>
<evidence type="ECO:0000259" key="13">
    <source>
        <dbReference type="PROSITE" id="PS50109"/>
    </source>
</evidence>
<dbReference type="GO" id="GO:0016301">
    <property type="term" value="F:kinase activity"/>
    <property type="evidence" value="ECO:0007669"/>
    <property type="project" value="UniProtKB-KW"/>
</dbReference>
<dbReference type="Gene3D" id="3.40.50.2300">
    <property type="match status" value="1"/>
</dbReference>
<comment type="caution">
    <text evidence="15">The sequence shown here is derived from an EMBL/GenBank/DDBJ whole genome shotgun (WGS) entry which is preliminary data.</text>
</comment>
<dbReference type="InterPro" id="IPR001734">
    <property type="entry name" value="Na/solute_symporter"/>
</dbReference>
<feature type="transmembrane region" description="Helical" evidence="12">
    <location>
        <begin position="333"/>
        <end position="363"/>
    </location>
</feature>
<keyword evidence="8 15" id="KW-0418">Kinase</keyword>
<dbReference type="RefSeq" id="WP_310224720.1">
    <property type="nucleotide sequence ID" value="NZ_JAVDWV010000009.1"/>
</dbReference>
<evidence type="ECO:0000256" key="5">
    <source>
        <dbReference type="ARBA" id="ARBA00022553"/>
    </source>
</evidence>
<dbReference type="CDD" id="cd00082">
    <property type="entry name" value="HisKA"/>
    <property type="match status" value="1"/>
</dbReference>
<evidence type="ECO:0000256" key="9">
    <source>
        <dbReference type="ARBA" id="ARBA00022989"/>
    </source>
</evidence>
<organism evidence="15 16">
    <name type="scientific">Sphingobium xenophagum</name>
    <dbReference type="NCBI Taxonomy" id="121428"/>
    <lineage>
        <taxon>Bacteria</taxon>
        <taxon>Pseudomonadati</taxon>
        <taxon>Pseudomonadota</taxon>
        <taxon>Alphaproteobacteria</taxon>
        <taxon>Sphingomonadales</taxon>
        <taxon>Sphingomonadaceae</taxon>
        <taxon>Sphingobium</taxon>
    </lineage>
</organism>
<dbReference type="InterPro" id="IPR038377">
    <property type="entry name" value="Na/Glc_symporter_sf"/>
</dbReference>
<keyword evidence="5 11" id="KW-0597">Phosphoprotein</keyword>
<dbReference type="Proteomes" id="UP001267638">
    <property type="component" value="Unassembled WGS sequence"/>
</dbReference>
<feature type="transmembrane region" description="Helical" evidence="12">
    <location>
        <begin position="195"/>
        <end position="222"/>
    </location>
</feature>
<feature type="transmembrane region" description="Helical" evidence="12">
    <location>
        <begin position="288"/>
        <end position="313"/>
    </location>
</feature>
<protein>
    <recommendedName>
        <fullName evidence="4">histidine kinase</fullName>
        <ecNumber evidence="4">2.7.13.3</ecNumber>
    </recommendedName>
</protein>
<dbReference type="EC" id="2.7.13.3" evidence="4"/>
<dbReference type="InterPro" id="IPR036097">
    <property type="entry name" value="HisK_dim/P_sf"/>
</dbReference>
<dbReference type="CDD" id="cd00130">
    <property type="entry name" value="PAS"/>
    <property type="match status" value="1"/>
</dbReference>
<evidence type="ECO:0000256" key="2">
    <source>
        <dbReference type="ARBA" id="ARBA00004141"/>
    </source>
</evidence>
<dbReference type="SMART" id="SM00091">
    <property type="entry name" value="PAS"/>
    <property type="match status" value="1"/>
</dbReference>
<dbReference type="InterPro" id="IPR005467">
    <property type="entry name" value="His_kinase_dom"/>
</dbReference>
<evidence type="ECO:0000256" key="7">
    <source>
        <dbReference type="ARBA" id="ARBA00022692"/>
    </source>
</evidence>
<feature type="transmembrane region" description="Helical" evidence="12">
    <location>
        <begin position="247"/>
        <end position="268"/>
    </location>
</feature>
<feature type="transmembrane region" description="Helical" evidence="12">
    <location>
        <begin position="474"/>
        <end position="495"/>
    </location>
</feature>
<dbReference type="Pfam" id="PF00072">
    <property type="entry name" value="Response_reg"/>
    <property type="match status" value="1"/>
</dbReference>
<feature type="transmembrane region" description="Helical" evidence="12">
    <location>
        <begin position="443"/>
        <end position="462"/>
    </location>
</feature>
<gene>
    <name evidence="15" type="ORF">J2W40_002267</name>
</gene>
<dbReference type="InterPro" id="IPR011006">
    <property type="entry name" value="CheY-like_superfamily"/>
</dbReference>
<dbReference type="PROSITE" id="PS50283">
    <property type="entry name" value="NA_SOLUT_SYMP_3"/>
    <property type="match status" value="1"/>
</dbReference>
<keyword evidence="6" id="KW-0808">Transferase</keyword>
<dbReference type="EMBL" id="JAVDWV010000009">
    <property type="protein sequence ID" value="MDR7155440.1"/>
    <property type="molecule type" value="Genomic_DNA"/>
</dbReference>
<dbReference type="PANTHER" id="PTHR43047:SF9">
    <property type="entry name" value="HISTIDINE KINASE"/>
    <property type="match status" value="1"/>
</dbReference>
<dbReference type="InterPro" id="IPR003661">
    <property type="entry name" value="HisK_dim/P_dom"/>
</dbReference>
<keyword evidence="7 12" id="KW-0812">Transmembrane</keyword>
<feature type="transmembrane region" description="Helical" evidence="12">
    <location>
        <begin position="127"/>
        <end position="145"/>
    </location>
</feature>
<dbReference type="SUPFAM" id="SSF52172">
    <property type="entry name" value="CheY-like"/>
    <property type="match status" value="1"/>
</dbReference>
<dbReference type="PANTHER" id="PTHR43047">
    <property type="entry name" value="TWO-COMPONENT HISTIDINE PROTEIN KINASE"/>
    <property type="match status" value="1"/>
</dbReference>
<reference evidence="15 16" key="1">
    <citation type="submission" date="2023-07" db="EMBL/GenBank/DDBJ databases">
        <title>Sorghum-associated microbial communities from plants grown in Nebraska, USA.</title>
        <authorList>
            <person name="Schachtman D."/>
        </authorList>
    </citation>
    <scope>NUCLEOTIDE SEQUENCE [LARGE SCALE GENOMIC DNA]</scope>
    <source>
        <strain evidence="15 16">4256</strain>
    </source>
</reference>
<keyword evidence="10 12" id="KW-0472">Membrane</keyword>
<dbReference type="PROSITE" id="PS50109">
    <property type="entry name" value="HIS_KIN"/>
    <property type="match status" value="1"/>
</dbReference>
<comment type="catalytic activity">
    <reaction evidence="1">
        <text>ATP + protein L-histidine = ADP + protein N-phospho-L-histidine.</text>
        <dbReference type="EC" id="2.7.13.3"/>
    </reaction>
</comment>
<dbReference type="SMART" id="SM00448">
    <property type="entry name" value="REC"/>
    <property type="match status" value="1"/>
</dbReference>
<evidence type="ECO:0000256" key="3">
    <source>
        <dbReference type="ARBA" id="ARBA00006434"/>
    </source>
</evidence>
<dbReference type="InterPro" id="IPR001789">
    <property type="entry name" value="Sig_transdc_resp-reg_receiver"/>
</dbReference>
<dbReference type="Gene3D" id="3.30.450.20">
    <property type="entry name" value="PAS domain"/>
    <property type="match status" value="1"/>
</dbReference>
<evidence type="ECO:0000256" key="12">
    <source>
        <dbReference type="SAM" id="Phobius"/>
    </source>
</evidence>
<dbReference type="CDD" id="cd00156">
    <property type="entry name" value="REC"/>
    <property type="match status" value="1"/>
</dbReference>
<feature type="domain" description="Response regulatory" evidence="14">
    <location>
        <begin position="992"/>
        <end position="1104"/>
    </location>
</feature>
<evidence type="ECO:0000256" key="8">
    <source>
        <dbReference type="ARBA" id="ARBA00022777"/>
    </source>
</evidence>
<dbReference type="Gene3D" id="1.10.287.130">
    <property type="match status" value="1"/>
</dbReference>
<dbReference type="PRINTS" id="PR00344">
    <property type="entry name" value="BCTRLSENSOR"/>
</dbReference>
<proteinExistence type="inferred from homology"/>
<sequence length="1114" mass="117589">MPVNLIAADCGSITISAKLFIALAYVLLLFGGTALAHAYRHRLRQSRWRIHAYTLALGVYCTSWTYFGAVGTAATGGWSYLPIYLGPILLMIAGGPFLRRLNAEVQADGATSISDFIGSRFGKSRTVAALVTLILLFGTIPYIALQLRSVALSFALVSGITQPTAPLVGAAAMLALFALAFGARRYQVSGQNEAILFAVAFESLFKLVALLLVAGLAVWLLWSAPTDRIVEGMATFRSGFAPARLDVNFVVTTLLSLLTIICLPRHFFISVTESRTPADILTARWGFVVYLLVTVLAVLPIAAAGVTLLGQGAAPDLFVLSLPQDFGYHRLGLFVFLGGLSAALAMVVTEIVAISSMISNDLFAPALLRRSSGDSHMGERLLWIRRSAIVALIGAAVLYAMAIPSTTQLASVGLIAFVAIAQCAPALICAVYRPHNDPLAGKAALLTGFALWFVILFLPAIGSDAVTPPAWNGISAVTAGTLISLGGNLLAFLLVSARSVGAVRLVRQRGIAPVTTMEALGDLVTRFVGAEAMIEAFGATEGSDAPIDRASARVAERLIGSVVGASSARAIMASAISGQGMGFAQIAKVLDASGQSLHFSQGLLAATLENIDVGVSVVDRDLRLVAWNSRYLDLFDYPPGLIRGGVPVADLIRFNAERGDCGPGEVEDHVARRLAHMRSRRQHAFERHRADGRWIKTVGGPMPDGGYVMSFTDITVEAQARAATETARRDLEHAVAARTAELSDVNVKLAAAMADKTRFLAAASHDLLQPLHAAMLFSSALRRRLGEPEQAILARLDRSIEGANDLLRALLDISKLDAGGVKPQPTRFAVRPMLVDLAESFQPLAAEKSLVLRVGPGDGWVETDRSLLRSIVQNFLSNAIRYTDEGRILVAVRRRGAAVRIEIWDSGIGIAPDKLALIFREFERLGQGSESGIGLGLAIVERSAALIGGTVAVRSWPGKGSCFAISLPLVAASPIAMAPVAAALPAPTTGLRLLVVDDDPANRAAMQAALESMGHGCVVAATESEALAASGPFDGALVDFALGTARDGIDLIDALRGRSPGLAVALVTAERGEAMLARLAERDIPLLAKPLAAAVLEQWIVEVARRGAGGSVVP</sequence>
<dbReference type="Gene3D" id="1.20.1730.10">
    <property type="entry name" value="Sodium/glucose cotransporter"/>
    <property type="match status" value="1"/>
</dbReference>
<dbReference type="InterPro" id="IPR003594">
    <property type="entry name" value="HATPase_dom"/>
</dbReference>
<feature type="modified residue" description="4-aspartylphosphate" evidence="11">
    <location>
        <position position="1039"/>
    </location>
</feature>
<feature type="domain" description="Histidine kinase" evidence="13">
    <location>
        <begin position="762"/>
        <end position="971"/>
    </location>
</feature>
<evidence type="ECO:0000256" key="10">
    <source>
        <dbReference type="ARBA" id="ARBA00023136"/>
    </source>
</evidence>
<dbReference type="InterPro" id="IPR004358">
    <property type="entry name" value="Sig_transdc_His_kin-like_C"/>
</dbReference>
<evidence type="ECO:0000313" key="15">
    <source>
        <dbReference type="EMBL" id="MDR7155440.1"/>
    </source>
</evidence>
<dbReference type="SUPFAM" id="SSF55874">
    <property type="entry name" value="ATPase domain of HSP90 chaperone/DNA topoisomerase II/histidine kinase"/>
    <property type="match status" value="1"/>
</dbReference>
<evidence type="ECO:0000313" key="16">
    <source>
        <dbReference type="Proteomes" id="UP001267638"/>
    </source>
</evidence>
<dbReference type="Pfam" id="PF00512">
    <property type="entry name" value="HisKA"/>
    <property type="match status" value="1"/>
</dbReference>
<dbReference type="Gene3D" id="3.30.565.10">
    <property type="entry name" value="Histidine kinase-like ATPase, C-terminal domain"/>
    <property type="match status" value="1"/>
</dbReference>
<comment type="similarity">
    <text evidence="3">Belongs to the sodium:solute symporter (SSF) (TC 2.A.21) family.</text>
</comment>
<name>A0ABU1X1I7_SPHXE</name>
<dbReference type="SMART" id="SM00388">
    <property type="entry name" value="HisKA"/>
    <property type="match status" value="1"/>
</dbReference>
<feature type="transmembrane region" description="Helical" evidence="12">
    <location>
        <begin position="383"/>
        <end position="403"/>
    </location>
</feature>
<dbReference type="SUPFAM" id="SSF47384">
    <property type="entry name" value="Homodimeric domain of signal transducing histidine kinase"/>
    <property type="match status" value="1"/>
</dbReference>
<evidence type="ECO:0000256" key="4">
    <source>
        <dbReference type="ARBA" id="ARBA00012438"/>
    </source>
</evidence>